<name>A0A975Q1B5_9SPHN</name>
<reference evidence="1" key="1">
    <citation type="submission" date="2021-04" db="EMBL/GenBank/DDBJ databases">
        <title>Isolation of p-tert-butylphenol degrading bacteria Sphingobium phenoxybenzoativorans Tas13 from active sludge.</title>
        <authorList>
            <person name="Li Y."/>
        </authorList>
    </citation>
    <scope>NUCLEOTIDE SEQUENCE</scope>
    <source>
        <strain evidence="1">Tas13</strain>
    </source>
</reference>
<dbReference type="GO" id="GO:0003677">
    <property type="term" value="F:DNA binding"/>
    <property type="evidence" value="ECO:0007669"/>
    <property type="project" value="UniProtKB-KW"/>
</dbReference>
<protein>
    <submittedName>
        <fullName evidence="1">DNA-binding protein</fullName>
    </submittedName>
</protein>
<dbReference type="Proteomes" id="UP000681425">
    <property type="component" value="Chromosome"/>
</dbReference>
<proteinExistence type="predicted"/>
<dbReference type="KEGG" id="spph:KFK14_19730"/>
<keyword evidence="2" id="KW-1185">Reference proteome</keyword>
<evidence type="ECO:0000313" key="1">
    <source>
        <dbReference type="EMBL" id="QUT05203.1"/>
    </source>
</evidence>
<evidence type="ECO:0000313" key="2">
    <source>
        <dbReference type="Proteomes" id="UP000681425"/>
    </source>
</evidence>
<organism evidence="1 2">
    <name type="scientific">Sphingobium phenoxybenzoativorans</name>
    <dbReference type="NCBI Taxonomy" id="1592790"/>
    <lineage>
        <taxon>Bacteria</taxon>
        <taxon>Pseudomonadati</taxon>
        <taxon>Pseudomonadota</taxon>
        <taxon>Alphaproteobacteria</taxon>
        <taxon>Sphingomonadales</taxon>
        <taxon>Sphingomonadaceae</taxon>
        <taxon>Sphingobium</taxon>
    </lineage>
</organism>
<dbReference type="AlphaFoldDB" id="A0A975Q1B5"/>
<keyword evidence="1" id="KW-0238">DNA-binding</keyword>
<sequence>MDDQVHSEAAPATADGGVELVKVRVLPDGRVDRRNAAAALNRRPKTLAEWQSKGFGPRPFLVGGRVFYKWAEVQAFARGEAA</sequence>
<dbReference type="EMBL" id="CP073910">
    <property type="protein sequence ID" value="QUT05203.1"/>
    <property type="molecule type" value="Genomic_DNA"/>
</dbReference>
<dbReference type="RefSeq" id="WP_212608893.1">
    <property type="nucleotide sequence ID" value="NZ_CP073910.1"/>
</dbReference>
<gene>
    <name evidence="1" type="ORF">KFK14_19730</name>
</gene>
<accession>A0A975Q1B5</accession>